<dbReference type="PANTHER" id="PTHR37707">
    <property type="entry name" value="MATERNAL EFFECT EMBRYO ARREST 9"/>
    <property type="match status" value="1"/>
</dbReference>
<dbReference type="EMBL" id="AP003073">
    <property type="protein sequence ID" value="BAB44083.1"/>
    <property type="molecule type" value="Genomic_DNA"/>
</dbReference>
<dbReference type="AlphaFoldDB" id="Q94J85"/>
<dbReference type="Proteomes" id="UP000817658">
    <property type="component" value="Chromosome 1"/>
</dbReference>
<reference evidence="1" key="1">
    <citation type="journal article" date="2002" name="Nature">
        <title>The genome sequence and structure of rice chromosome 1.</title>
        <authorList>
            <person name="Sasaki T."/>
            <person name="Matsumoto T."/>
            <person name="Yamamoto K."/>
            <person name="Sakata K."/>
            <person name="Baba T."/>
            <person name="Katayose Y."/>
            <person name="Wu J."/>
            <person name="Niimura Y."/>
            <person name="Cheng Z."/>
            <person name="Nagamura Y."/>
            <person name="Antonio B.A."/>
            <person name="Kanamori H."/>
            <person name="Hosokawa S."/>
            <person name="Masukawa M."/>
            <person name="Arikawa K."/>
            <person name="Chiden Y."/>
            <person name="Hayashi M."/>
            <person name="Okamoto M."/>
            <person name="Ando T."/>
            <person name="Aoki H."/>
            <person name="Arita K."/>
            <person name="Hamada M."/>
            <person name="Harada C."/>
            <person name="Hijishita S."/>
            <person name="Honda M."/>
            <person name="Ichikawa Y."/>
            <person name="Idonuma A."/>
            <person name="Iijima M."/>
            <person name="Ikeda M."/>
            <person name="Ikeno M."/>
            <person name="Itoh S."/>
            <person name="Itoh T."/>
            <person name="Itoh Y."/>
            <person name="Itoh Y."/>
            <person name="Iwabuchi A."/>
            <person name="Kamiya K."/>
            <person name="Karasawa W."/>
            <person name="Katagiri S."/>
            <person name="Kikuta A."/>
            <person name="Kobayashi N."/>
            <person name="Kono I."/>
            <person name="Machita K."/>
            <person name="Maehara T."/>
            <person name="Mizuno H."/>
            <person name="Mizubayashi T."/>
            <person name="Mukai Y."/>
            <person name="Nagasaki H."/>
            <person name="Nakashima M."/>
            <person name="Nakama Y."/>
            <person name="Nakamichi Y."/>
            <person name="Nakamura M."/>
            <person name="Namiki N."/>
            <person name="Negishi M."/>
            <person name="Ohta I."/>
            <person name="Ono N."/>
            <person name="Saji S."/>
            <person name="Sakai K."/>
            <person name="Shibata M."/>
            <person name="Shimokawa T."/>
            <person name="Shomura A."/>
            <person name="Song J."/>
            <person name="Takazaki Y."/>
            <person name="Terasawa K."/>
            <person name="Tsuji K."/>
            <person name="Waki K."/>
            <person name="Yamagata H."/>
            <person name="Yamane H."/>
            <person name="Yoshiki S."/>
            <person name="Yoshihara R."/>
            <person name="Yukawa K."/>
            <person name="Zhong H."/>
            <person name="Iwama H."/>
            <person name="Endo T."/>
            <person name="Ito H."/>
            <person name="Hahn J.H."/>
            <person name="Kim H.I."/>
            <person name="Eun M.Y."/>
            <person name="Yano M."/>
            <person name="Jiang J."/>
            <person name="Gojobori T."/>
        </authorList>
    </citation>
    <scope>NUCLEOTIDE SEQUENCE [LARGE SCALE GENOMIC DNA]</scope>
</reference>
<name>Q94J85_ORYSJ</name>
<protein>
    <submittedName>
        <fullName evidence="1">Uncharacterized protein P0702B09.34</fullName>
    </submittedName>
</protein>
<accession>Q94J85</accession>
<gene>
    <name evidence="1" type="primary">P0702B09.34</name>
</gene>
<proteinExistence type="predicted"/>
<evidence type="ECO:0000313" key="1">
    <source>
        <dbReference type="EMBL" id="BAB44083.1"/>
    </source>
</evidence>
<dbReference type="PANTHER" id="PTHR37707:SF1">
    <property type="entry name" value="MATERNAL EFFECT EMBRYO ARREST 9"/>
    <property type="match status" value="1"/>
</dbReference>
<organism evidence="1">
    <name type="scientific">Oryza sativa subsp. japonica</name>
    <name type="common">Rice</name>
    <dbReference type="NCBI Taxonomy" id="39947"/>
    <lineage>
        <taxon>Eukaryota</taxon>
        <taxon>Viridiplantae</taxon>
        <taxon>Streptophyta</taxon>
        <taxon>Embryophyta</taxon>
        <taxon>Tracheophyta</taxon>
        <taxon>Spermatophyta</taxon>
        <taxon>Magnoliopsida</taxon>
        <taxon>Liliopsida</taxon>
        <taxon>Poales</taxon>
        <taxon>Poaceae</taxon>
        <taxon>BOP clade</taxon>
        <taxon>Oryzoideae</taxon>
        <taxon>Oryzeae</taxon>
        <taxon>Oryzinae</taxon>
        <taxon>Oryza</taxon>
        <taxon>Oryza sativa</taxon>
    </lineage>
</organism>
<sequence length="190" mass="20108">MPTLIRPAPPLGPPAPEPGVAAAASPAAAVLASRRLCRQLAQAAARQRGGWRGAAAAASARIEVLFEQLCALADMAVNGSGFDSTRLDGVLALLDSKARAAAEDELRRQSREEQASVPAPPACYTRSTSRSIGRCRGCCRRRPRGWAAHAWQPSVMETVTAALARRVLGDNTEATRTVGSDEILVREERG</sequence>